<dbReference type="RefSeq" id="WP_169402544.1">
    <property type="nucleotide sequence ID" value="NZ_JAADJU010000004.1"/>
</dbReference>
<feature type="domain" description="Baseplate protein J-like barrel" evidence="1">
    <location>
        <begin position="107"/>
        <end position="184"/>
    </location>
</feature>
<keyword evidence="3" id="KW-1185">Reference proteome</keyword>
<dbReference type="EMBL" id="JAADJU010000004">
    <property type="protein sequence ID" value="NMP26835.1"/>
    <property type="molecule type" value="Genomic_DNA"/>
</dbReference>
<evidence type="ECO:0000313" key="2">
    <source>
        <dbReference type="EMBL" id="NMP26835.1"/>
    </source>
</evidence>
<dbReference type="Proteomes" id="UP000585363">
    <property type="component" value="Unassembled WGS sequence"/>
</dbReference>
<reference evidence="2 3" key="2">
    <citation type="submission" date="2020-06" db="EMBL/GenBank/DDBJ databases">
        <title>Polyphasic characterization of a Rahnella strain isolated from tree sap.</title>
        <authorList>
            <person name="Kim I.S."/>
        </authorList>
    </citation>
    <scope>NUCLEOTIDE SEQUENCE [LARGE SCALE GENOMIC DNA]</scope>
    <source>
        <strain evidence="2 3">SAP-1</strain>
    </source>
</reference>
<organism evidence="2 3">
    <name type="scientific">Rouxiella aceris</name>
    <dbReference type="NCBI Taxonomy" id="2703884"/>
    <lineage>
        <taxon>Bacteria</taxon>
        <taxon>Pseudomonadati</taxon>
        <taxon>Pseudomonadota</taxon>
        <taxon>Gammaproteobacteria</taxon>
        <taxon>Enterobacterales</taxon>
        <taxon>Yersiniaceae</taxon>
        <taxon>Rouxiella</taxon>
    </lineage>
</organism>
<name>A0A848MGQ0_9GAMM</name>
<accession>A0A848MGQ0</accession>
<dbReference type="InterPro" id="IPR006949">
    <property type="entry name" value="Barrel_Baseplate_J-like"/>
</dbReference>
<gene>
    <name evidence="2" type="ORF">GW590_08160</name>
</gene>
<evidence type="ECO:0000259" key="1">
    <source>
        <dbReference type="Pfam" id="PF04865"/>
    </source>
</evidence>
<protein>
    <recommendedName>
        <fullName evidence="1">Baseplate protein J-like barrel domain-containing protein</fullName>
    </recommendedName>
</protein>
<evidence type="ECO:0000313" key="3">
    <source>
        <dbReference type="Proteomes" id="UP000585363"/>
    </source>
</evidence>
<proteinExistence type="predicted"/>
<dbReference type="Pfam" id="PF04865">
    <property type="entry name" value="Baseplate_J"/>
    <property type="match status" value="1"/>
</dbReference>
<comment type="caution">
    <text evidence="2">The sequence shown here is derived from an EMBL/GenBank/DDBJ whole genome shotgun (WGS) entry which is preliminary data.</text>
</comment>
<reference evidence="2 3" key="1">
    <citation type="submission" date="2020-01" db="EMBL/GenBank/DDBJ databases">
        <authorList>
            <person name="Lee S.D."/>
        </authorList>
    </citation>
    <scope>NUCLEOTIDE SEQUENCE [LARGE SCALE GENOMIC DNA]</scope>
    <source>
        <strain evidence="2 3">SAP-1</strain>
    </source>
</reference>
<sequence length="399" mass="40444">MALNLDTLGLSATITAQGISAPDYQTVLTTITGFFQQIYGSDAYLDPDSKDGQMVALVALAINDANNTAIAVYNTFSPATAMGAGLSSNVKINGITRDGANNSTVDVLITGTIGLEIVNGSVKDTNNITWTLPASVVIGTDGTVLVTATCATAGAVAALAGTVTGINTPTRGWISVTNPNSATVGNAVETDAELRIRQSQSTALASVTPFDALDGALANITGVVRHKLYENDTGTVDANGLPAHSITAIVDGGDINDIASTIRLKKGQGVSTNGTTAVTVTDSKGNPHVINLSRPVVVPIYAAITLKAFTGYTTQIGANIAQAVADYINSLAIGDSVLLSRVYSPANLGVVSGGNSKFYDILTLSIGTSAGSVAAANVNLIYSQAASCSVANISIVATS</sequence>
<dbReference type="AlphaFoldDB" id="A0A848MGQ0"/>